<protein>
    <submittedName>
        <fullName evidence="1">Uncharacterized protein</fullName>
    </submittedName>
</protein>
<dbReference type="EMBL" id="BAABUK010000003">
    <property type="protein sequence ID" value="GAA5807930.1"/>
    <property type="molecule type" value="Genomic_DNA"/>
</dbReference>
<accession>A0ABP9YM40</accession>
<proteinExistence type="predicted"/>
<keyword evidence="2" id="KW-1185">Reference proteome</keyword>
<name>A0ABP9YM40_9FUNG</name>
<sequence>MLPTPFKRSTSLYDNIPNLDSWYAQKHDESNQIVPCRKQRSSPLATVSFSTEPPAVYHYETKERPVHRRSSSSDHVKELLKHYTSKLSRQLSHRSSTQRS</sequence>
<evidence type="ECO:0000313" key="1">
    <source>
        <dbReference type="EMBL" id="GAA5807930.1"/>
    </source>
</evidence>
<evidence type="ECO:0000313" key="2">
    <source>
        <dbReference type="Proteomes" id="UP001473302"/>
    </source>
</evidence>
<reference evidence="1 2" key="1">
    <citation type="submission" date="2024-04" db="EMBL/GenBank/DDBJ databases">
        <title>genome sequences of Mucor flavus KT1a and Helicostylum pulchrum KT1b strains isolated from the surface of a dry-aged beef.</title>
        <authorList>
            <person name="Toyotome T."/>
            <person name="Hosono M."/>
            <person name="Torimaru M."/>
            <person name="Fukuda K."/>
            <person name="Mikami N."/>
        </authorList>
    </citation>
    <scope>NUCLEOTIDE SEQUENCE [LARGE SCALE GENOMIC DNA]</scope>
    <source>
        <strain evidence="1 2">KT1a</strain>
    </source>
</reference>
<comment type="caution">
    <text evidence="1">The sequence shown here is derived from an EMBL/GenBank/DDBJ whole genome shotgun (WGS) entry which is preliminary data.</text>
</comment>
<organism evidence="1 2">
    <name type="scientific">Mucor flavus</name>
    <dbReference type="NCBI Taxonomy" id="439312"/>
    <lineage>
        <taxon>Eukaryota</taxon>
        <taxon>Fungi</taxon>
        <taxon>Fungi incertae sedis</taxon>
        <taxon>Mucoromycota</taxon>
        <taxon>Mucoromycotina</taxon>
        <taxon>Mucoromycetes</taxon>
        <taxon>Mucorales</taxon>
        <taxon>Mucorineae</taxon>
        <taxon>Mucoraceae</taxon>
        <taxon>Mucor</taxon>
    </lineage>
</organism>
<dbReference type="Proteomes" id="UP001473302">
    <property type="component" value="Unassembled WGS sequence"/>
</dbReference>
<gene>
    <name evidence="1" type="ORF">MFLAVUS_001310</name>
</gene>